<comment type="caution">
    <text evidence="2">The sequence shown here is derived from an EMBL/GenBank/DDBJ whole genome shotgun (WGS) entry which is preliminary data.</text>
</comment>
<dbReference type="OrthoDB" id="534899at2759"/>
<dbReference type="SUPFAM" id="SSF53335">
    <property type="entry name" value="S-adenosyl-L-methionine-dependent methyltransferases"/>
    <property type="match status" value="1"/>
</dbReference>
<keyword evidence="3" id="KW-1185">Reference proteome</keyword>
<dbReference type="GO" id="GO:0032259">
    <property type="term" value="P:methylation"/>
    <property type="evidence" value="ECO:0007669"/>
    <property type="project" value="InterPro"/>
</dbReference>
<dbReference type="EMBL" id="BEGY01000021">
    <property type="protein sequence ID" value="GAX76931.1"/>
    <property type="molecule type" value="Genomic_DNA"/>
</dbReference>
<dbReference type="GO" id="GO:0008168">
    <property type="term" value="F:methyltransferase activity"/>
    <property type="evidence" value="ECO:0007669"/>
    <property type="project" value="InterPro"/>
</dbReference>
<accession>A0A250X1I0</accession>
<proteinExistence type="predicted"/>
<evidence type="ECO:0000313" key="2">
    <source>
        <dbReference type="EMBL" id="GAX76931.1"/>
    </source>
</evidence>
<dbReference type="Proteomes" id="UP000232323">
    <property type="component" value="Unassembled WGS sequence"/>
</dbReference>
<evidence type="ECO:0000259" key="1">
    <source>
        <dbReference type="Pfam" id="PF01728"/>
    </source>
</evidence>
<dbReference type="Gene3D" id="3.40.50.12760">
    <property type="match status" value="1"/>
</dbReference>
<dbReference type="InterPro" id="IPR002877">
    <property type="entry name" value="RNA_MeTrfase_FtsJ_dom"/>
</dbReference>
<dbReference type="InterPro" id="IPR029063">
    <property type="entry name" value="SAM-dependent_MTases_sf"/>
</dbReference>
<feature type="non-terminal residue" evidence="2">
    <location>
        <position position="174"/>
    </location>
</feature>
<dbReference type="STRING" id="1157962.A0A250X1I0"/>
<name>A0A250X1I0_9CHLO</name>
<reference evidence="2 3" key="1">
    <citation type="submission" date="2017-08" db="EMBL/GenBank/DDBJ databases">
        <title>Acidophilic green algal genome provides insights into adaptation to an acidic environment.</title>
        <authorList>
            <person name="Hirooka S."/>
            <person name="Hirose Y."/>
            <person name="Kanesaki Y."/>
            <person name="Higuchi S."/>
            <person name="Fujiwara T."/>
            <person name="Onuma R."/>
            <person name="Era A."/>
            <person name="Ohbayashi R."/>
            <person name="Uzuka A."/>
            <person name="Nozaki H."/>
            <person name="Yoshikawa H."/>
            <person name="Miyagishima S.Y."/>
        </authorList>
    </citation>
    <scope>NUCLEOTIDE SEQUENCE [LARGE SCALE GENOMIC DNA]</scope>
    <source>
        <strain evidence="2 3">NIES-2499</strain>
    </source>
</reference>
<dbReference type="AlphaFoldDB" id="A0A250X1I0"/>
<dbReference type="Pfam" id="PF01728">
    <property type="entry name" value="FtsJ"/>
    <property type="match status" value="1"/>
</dbReference>
<organism evidence="2 3">
    <name type="scientific">Chlamydomonas eustigma</name>
    <dbReference type="NCBI Taxonomy" id="1157962"/>
    <lineage>
        <taxon>Eukaryota</taxon>
        <taxon>Viridiplantae</taxon>
        <taxon>Chlorophyta</taxon>
        <taxon>core chlorophytes</taxon>
        <taxon>Chlorophyceae</taxon>
        <taxon>CS clade</taxon>
        <taxon>Chlamydomonadales</taxon>
        <taxon>Chlamydomonadaceae</taxon>
        <taxon>Chlamydomonas</taxon>
    </lineage>
</organism>
<evidence type="ECO:0000313" key="3">
    <source>
        <dbReference type="Proteomes" id="UP000232323"/>
    </source>
</evidence>
<feature type="domain" description="Ribosomal RNA methyltransferase FtsJ" evidence="1">
    <location>
        <begin position="109"/>
        <end position="157"/>
    </location>
</feature>
<sequence>MSVSCPANAPSGPIAEVVDLNSGAHVQLLPFSSGPSQNAFQALKHPTDNAETAVQFLNSNKATFADATCTANNKVAWLSQMKTNAKGDWKSKTHLGRREMLRRYKFVLKEIDIACGSLFRSRPPGFQFMDVCCSPGGFSEYVLESNNCRGVGLSLPPELGGHVVAIDPVVASPD</sequence>
<gene>
    <name evidence="2" type="ORF">CEUSTIGMA_g4378.t1</name>
</gene>
<protein>
    <recommendedName>
        <fullName evidence="1">Ribosomal RNA methyltransferase FtsJ domain-containing protein</fullName>
    </recommendedName>
</protein>